<evidence type="ECO:0000256" key="2">
    <source>
        <dbReference type="ARBA" id="ARBA00006683"/>
    </source>
</evidence>
<feature type="transmembrane region" description="Helical" evidence="8">
    <location>
        <begin position="28"/>
        <end position="47"/>
    </location>
</feature>
<dbReference type="Pfam" id="PF02706">
    <property type="entry name" value="Wzz"/>
    <property type="match status" value="1"/>
</dbReference>
<evidence type="ECO:0000256" key="4">
    <source>
        <dbReference type="ARBA" id="ARBA00022692"/>
    </source>
</evidence>
<dbReference type="PANTHER" id="PTHR32309">
    <property type="entry name" value="TYROSINE-PROTEIN KINASE"/>
    <property type="match status" value="1"/>
</dbReference>
<evidence type="ECO:0000256" key="6">
    <source>
        <dbReference type="ARBA" id="ARBA00023136"/>
    </source>
</evidence>
<name>A0ABP6KRT0_9ACTN</name>
<evidence type="ECO:0000256" key="1">
    <source>
        <dbReference type="ARBA" id="ARBA00004651"/>
    </source>
</evidence>
<evidence type="ECO:0000256" key="3">
    <source>
        <dbReference type="ARBA" id="ARBA00022475"/>
    </source>
</evidence>
<feature type="region of interest" description="Disordered" evidence="7">
    <location>
        <begin position="418"/>
        <end position="542"/>
    </location>
</feature>
<dbReference type="InterPro" id="IPR050445">
    <property type="entry name" value="Bact_polysacc_biosynth/exp"/>
</dbReference>
<proteinExistence type="inferred from homology"/>
<comment type="similarity">
    <text evidence="2">Belongs to the CpsC/CapA family.</text>
</comment>
<dbReference type="EMBL" id="BAAAWD010000014">
    <property type="protein sequence ID" value="GAA3018321.1"/>
    <property type="molecule type" value="Genomic_DNA"/>
</dbReference>
<organism evidence="10 11">
    <name type="scientific">Streptosporangium longisporum</name>
    <dbReference type="NCBI Taxonomy" id="46187"/>
    <lineage>
        <taxon>Bacteria</taxon>
        <taxon>Bacillati</taxon>
        <taxon>Actinomycetota</taxon>
        <taxon>Actinomycetes</taxon>
        <taxon>Streptosporangiales</taxon>
        <taxon>Streptosporangiaceae</taxon>
        <taxon>Streptosporangium</taxon>
    </lineage>
</organism>
<feature type="compositionally biased region" description="Basic and acidic residues" evidence="7">
    <location>
        <begin position="418"/>
        <end position="455"/>
    </location>
</feature>
<feature type="domain" description="Polysaccharide chain length determinant N-terminal" evidence="9">
    <location>
        <begin position="15"/>
        <end position="75"/>
    </location>
</feature>
<evidence type="ECO:0000256" key="5">
    <source>
        <dbReference type="ARBA" id="ARBA00022989"/>
    </source>
</evidence>
<keyword evidence="6 8" id="KW-0472">Membrane</keyword>
<keyword evidence="4 8" id="KW-0812">Transmembrane</keyword>
<gene>
    <name evidence="10" type="ORF">GCM10017559_47890</name>
</gene>
<protein>
    <recommendedName>
        <fullName evidence="9">Polysaccharide chain length determinant N-terminal domain-containing protein</fullName>
    </recommendedName>
</protein>
<evidence type="ECO:0000259" key="9">
    <source>
        <dbReference type="Pfam" id="PF02706"/>
    </source>
</evidence>
<feature type="region of interest" description="Disordered" evidence="7">
    <location>
        <begin position="325"/>
        <end position="397"/>
    </location>
</feature>
<dbReference type="InterPro" id="IPR003856">
    <property type="entry name" value="LPS_length_determ_N"/>
</dbReference>
<comment type="caution">
    <text evidence="10">The sequence shown here is derived from an EMBL/GenBank/DDBJ whole genome shotgun (WGS) entry which is preliminary data.</text>
</comment>
<evidence type="ECO:0000313" key="10">
    <source>
        <dbReference type="EMBL" id="GAA3018321.1"/>
    </source>
</evidence>
<keyword evidence="11" id="KW-1185">Reference proteome</keyword>
<keyword evidence="5 8" id="KW-1133">Transmembrane helix</keyword>
<comment type="subcellular location">
    <subcellularLocation>
        <location evidence="1">Cell membrane</location>
        <topology evidence="1">Multi-pass membrane protein</topology>
    </subcellularLocation>
</comment>
<feature type="compositionally biased region" description="Basic and acidic residues" evidence="7">
    <location>
        <begin position="369"/>
        <end position="384"/>
    </location>
</feature>
<feature type="compositionally biased region" description="Pro residues" evidence="7">
    <location>
        <begin position="472"/>
        <end position="512"/>
    </location>
</feature>
<evidence type="ECO:0000313" key="11">
    <source>
        <dbReference type="Proteomes" id="UP001499930"/>
    </source>
</evidence>
<feature type="compositionally biased region" description="Basic and acidic residues" evidence="7">
    <location>
        <begin position="349"/>
        <end position="360"/>
    </location>
</feature>
<reference evidence="11" key="1">
    <citation type="journal article" date="2019" name="Int. J. Syst. Evol. Microbiol.">
        <title>The Global Catalogue of Microorganisms (GCM) 10K type strain sequencing project: providing services to taxonomists for standard genome sequencing and annotation.</title>
        <authorList>
            <consortium name="The Broad Institute Genomics Platform"/>
            <consortium name="The Broad Institute Genome Sequencing Center for Infectious Disease"/>
            <person name="Wu L."/>
            <person name="Ma J."/>
        </authorList>
    </citation>
    <scope>NUCLEOTIDE SEQUENCE [LARGE SCALE GENOMIC DNA]</scope>
    <source>
        <strain evidence="11">JCM 3106</strain>
    </source>
</reference>
<dbReference type="Proteomes" id="UP001499930">
    <property type="component" value="Unassembled WGS sequence"/>
</dbReference>
<keyword evidence="3" id="KW-1003">Cell membrane</keyword>
<dbReference type="RefSeq" id="WP_344899033.1">
    <property type="nucleotide sequence ID" value="NZ_BAAAWD010000014.1"/>
</dbReference>
<dbReference type="PANTHER" id="PTHR32309:SF13">
    <property type="entry name" value="FERRIC ENTEROBACTIN TRANSPORT PROTEIN FEPE"/>
    <property type="match status" value="1"/>
</dbReference>
<accession>A0ABP6KRT0</accession>
<sequence length="542" mass="56507">MSPSPDAPARRSGGDLADYVSLLRRRRLAVLSMLLAGTGGGVTLLWLTPPSYTASAQVLVTPVGPQEQVNQVTARQREPLNLDTEAQVARSAVVAAKARGLFAGLPGPAEVSVPPNTSVLEISCTAAAPATAASCANAYSLAYLAQRRETSTRALSAQLRAVLAKLKQVNASLTAVATALPGLDNGTSERALALQRQNVLLRQVHTLTARYDALRTIAVTPGSVIGPPVAPTEPRAPRPPLYLGSGLMAGLLCGVGLAWVRDRLDTTLRTAADVRRLTGLDAVGDEELRGLAGAVLVVSVPGTSPREVRRAVRALRERGVPVAGTLLTGDTLSPSAVRPPPAPRPGGKRAREAGRQEIGGHEVPGYAPSRHEDVRHEGVPRADGRGTGGRAQDGRDLEVRDLDVRHLDVRGLDVRGLDVRAGSRDPGGRDVAPRDPDGRGPGDRDPIGRDREAPSRRTGRPLAGLAGGHRATPPPPVSPASPPSPSSVSPAAPPLSSSPPPPHPPRPAPPNPETSKGLPGPEPHGNVPQERQVAAGRRGRRR</sequence>
<evidence type="ECO:0000256" key="8">
    <source>
        <dbReference type="SAM" id="Phobius"/>
    </source>
</evidence>
<evidence type="ECO:0000256" key="7">
    <source>
        <dbReference type="SAM" id="MobiDB-lite"/>
    </source>
</evidence>